<feature type="non-terminal residue" evidence="2">
    <location>
        <position position="115"/>
    </location>
</feature>
<evidence type="ECO:0000256" key="1">
    <source>
        <dbReference type="SAM" id="MobiDB-lite"/>
    </source>
</evidence>
<accession>A0A6J4TPM8</accession>
<dbReference type="EMBL" id="CADCVO010000605">
    <property type="protein sequence ID" value="CAA9528183.1"/>
    <property type="molecule type" value="Genomic_DNA"/>
</dbReference>
<sequence>WARRRRACSLRWRTRPAGACSPSSPSAARGPRRRWPVSCRSAAWRSSSISRSSSAPGSSRAGAQAARSGSPSARSRSATRLAGWRASPTSGTPAWRPSSGSPKRTRPPTRRRSRD</sequence>
<feature type="compositionally biased region" description="Basic residues" evidence="1">
    <location>
        <begin position="103"/>
        <end position="115"/>
    </location>
</feature>
<evidence type="ECO:0000313" key="2">
    <source>
        <dbReference type="EMBL" id="CAA9528183.1"/>
    </source>
</evidence>
<dbReference type="AlphaFoldDB" id="A0A6J4TPM8"/>
<gene>
    <name evidence="2" type="ORF">AVDCRST_MAG13-3922</name>
</gene>
<name>A0A6J4TPM8_9ACTN</name>
<feature type="non-terminal residue" evidence="2">
    <location>
        <position position="1"/>
    </location>
</feature>
<feature type="compositionally biased region" description="Low complexity" evidence="1">
    <location>
        <begin position="38"/>
        <end position="83"/>
    </location>
</feature>
<organism evidence="2">
    <name type="scientific">uncultured Solirubrobacteraceae bacterium</name>
    <dbReference type="NCBI Taxonomy" id="1162706"/>
    <lineage>
        <taxon>Bacteria</taxon>
        <taxon>Bacillati</taxon>
        <taxon>Actinomycetota</taxon>
        <taxon>Thermoleophilia</taxon>
        <taxon>Solirubrobacterales</taxon>
        <taxon>Solirubrobacteraceae</taxon>
        <taxon>environmental samples</taxon>
    </lineage>
</organism>
<feature type="compositionally biased region" description="Low complexity" evidence="1">
    <location>
        <begin position="15"/>
        <end position="29"/>
    </location>
</feature>
<feature type="region of interest" description="Disordered" evidence="1">
    <location>
        <begin position="1"/>
        <end position="115"/>
    </location>
</feature>
<reference evidence="2" key="1">
    <citation type="submission" date="2020-02" db="EMBL/GenBank/DDBJ databases">
        <authorList>
            <person name="Meier V. D."/>
        </authorList>
    </citation>
    <scope>NUCLEOTIDE SEQUENCE</scope>
    <source>
        <strain evidence="2">AVDCRST_MAG13</strain>
    </source>
</reference>
<protein>
    <submittedName>
        <fullName evidence="2">Uncharacterized protein</fullName>
    </submittedName>
</protein>
<proteinExistence type="predicted"/>
<feature type="compositionally biased region" description="Basic residues" evidence="1">
    <location>
        <begin position="1"/>
        <end position="14"/>
    </location>
</feature>